<keyword evidence="3" id="KW-1185">Reference proteome</keyword>
<protein>
    <recommendedName>
        <fullName evidence="1">F-box domain-containing protein</fullName>
    </recommendedName>
</protein>
<dbReference type="InterPro" id="IPR001810">
    <property type="entry name" value="F-box_dom"/>
</dbReference>
<gene>
    <name evidence="2" type="ORF">B0J12DRAFT_180777</name>
</gene>
<feature type="domain" description="F-box" evidence="1">
    <location>
        <begin position="77"/>
        <end position="122"/>
    </location>
</feature>
<evidence type="ECO:0000313" key="3">
    <source>
        <dbReference type="Proteomes" id="UP000774617"/>
    </source>
</evidence>
<dbReference type="InterPro" id="IPR036047">
    <property type="entry name" value="F-box-like_dom_sf"/>
</dbReference>
<evidence type="ECO:0000259" key="1">
    <source>
        <dbReference type="PROSITE" id="PS50181"/>
    </source>
</evidence>
<dbReference type="EMBL" id="JAGTJR010000020">
    <property type="protein sequence ID" value="KAH7044491.1"/>
    <property type="molecule type" value="Genomic_DNA"/>
</dbReference>
<comment type="caution">
    <text evidence="2">The sequence shown here is derived from an EMBL/GenBank/DDBJ whole genome shotgun (WGS) entry which is preliminary data.</text>
</comment>
<proteinExistence type="predicted"/>
<dbReference type="SUPFAM" id="SSF81383">
    <property type="entry name" value="F-box domain"/>
    <property type="match status" value="1"/>
</dbReference>
<sequence>MAYTVQHSPSASNIWPDKRPEDSATAAYIAYPLPQKLVPESRSYSFSDWNWMYNRQQLHRYTPPTIPRPAVVPTTEKPALDRLPQEMWDEVMGYLSRDDLKALSLTSVRMRMVASKALFNIVVIPFRQGMFGEELRAEMKNHAGKGKAKSTAINIFKSHGHHIRKFGISYEVNEARLAHLPKLIQHDLLESYWGTYEWPSAPVHQPDDMPASVMEEIVGIKEAFADMTSLQELALSIDNGLGWLPGPDKSIRSQIIHDRIQLFTNSYGLPTRSRQAQQELWDFVKSHYEARENLKELPFARLFRIERPGYWNEMSAPYTGIAKELQHLDRRILMEAAVPENESTQFLPHSGFLAVAKDSNWSRTCTTHPIQPGNLTEAQLEFLLKTQWAQDSLIDSYIIGVIDSETCRGVKSLNLACIPGRCIQFLDRADFWDALPCLESLKIMVMGEIRYVGKDVFGAACSDPAVPLKPVPNFRSLLADSIAPRSNIKHLTIGYVSGGEHATGLLARNRHLLPAAFLDVAAVPSPSMMDDVNIFPHVEHLTITNCWMTPRSVELLVAAHRELSMTKLTLDSVSLQIIPAGVGGQTPAPLERIANPVAGRPTLVFPQREGSWPNVLDAISPGEHFGSWRCETRNYGNKASLNELELVSCGYSVLEANGWGLDSMDREFINANTAAADDMEFSPNSRRAVLEPVMLKVRDMHLGTIIQHIPAVEANVLETMWGATFGWTDEDHKHAVSLDGLREGGTGRFSAVIRPVDLDESGPLAEEAV</sequence>
<dbReference type="PROSITE" id="PS50181">
    <property type="entry name" value="FBOX"/>
    <property type="match status" value="1"/>
</dbReference>
<organism evidence="2 3">
    <name type="scientific">Macrophomina phaseolina</name>
    <dbReference type="NCBI Taxonomy" id="35725"/>
    <lineage>
        <taxon>Eukaryota</taxon>
        <taxon>Fungi</taxon>
        <taxon>Dikarya</taxon>
        <taxon>Ascomycota</taxon>
        <taxon>Pezizomycotina</taxon>
        <taxon>Dothideomycetes</taxon>
        <taxon>Dothideomycetes incertae sedis</taxon>
        <taxon>Botryosphaeriales</taxon>
        <taxon>Botryosphaeriaceae</taxon>
        <taxon>Macrophomina</taxon>
    </lineage>
</organism>
<dbReference type="CDD" id="cd09917">
    <property type="entry name" value="F-box_SF"/>
    <property type="match status" value="1"/>
</dbReference>
<accession>A0ABQ8G4E0</accession>
<dbReference type="Proteomes" id="UP000774617">
    <property type="component" value="Unassembled WGS sequence"/>
</dbReference>
<name>A0ABQ8G4E0_9PEZI</name>
<evidence type="ECO:0000313" key="2">
    <source>
        <dbReference type="EMBL" id="KAH7044491.1"/>
    </source>
</evidence>
<reference evidence="2 3" key="1">
    <citation type="journal article" date="2021" name="Nat. Commun.">
        <title>Genetic determinants of endophytism in the Arabidopsis root mycobiome.</title>
        <authorList>
            <person name="Mesny F."/>
            <person name="Miyauchi S."/>
            <person name="Thiergart T."/>
            <person name="Pickel B."/>
            <person name="Atanasova L."/>
            <person name="Karlsson M."/>
            <person name="Huettel B."/>
            <person name="Barry K.W."/>
            <person name="Haridas S."/>
            <person name="Chen C."/>
            <person name="Bauer D."/>
            <person name="Andreopoulos W."/>
            <person name="Pangilinan J."/>
            <person name="LaButti K."/>
            <person name="Riley R."/>
            <person name="Lipzen A."/>
            <person name="Clum A."/>
            <person name="Drula E."/>
            <person name="Henrissat B."/>
            <person name="Kohler A."/>
            <person name="Grigoriev I.V."/>
            <person name="Martin F.M."/>
            <person name="Hacquard S."/>
        </authorList>
    </citation>
    <scope>NUCLEOTIDE SEQUENCE [LARGE SCALE GENOMIC DNA]</scope>
    <source>
        <strain evidence="2 3">MPI-SDFR-AT-0080</strain>
    </source>
</reference>